<dbReference type="PANTHER" id="PTHR48106:SF13">
    <property type="entry name" value="QUINONE OXIDOREDUCTASE-RELATED"/>
    <property type="match status" value="1"/>
</dbReference>
<organism evidence="6 7">
    <name type="scientific">Lipomyces starkeyi NRRL Y-11557</name>
    <dbReference type="NCBI Taxonomy" id="675824"/>
    <lineage>
        <taxon>Eukaryota</taxon>
        <taxon>Fungi</taxon>
        <taxon>Dikarya</taxon>
        <taxon>Ascomycota</taxon>
        <taxon>Saccharomycotina</taxon>
        <taxon>Lipomycetes</taxon>
        <taxon>Lipomycetales</taxon>
        <taxon>Lipomycetaceae</taxon>
        <taxon>Lipomyces</taxon>
    </lineage>
</organism>
<evidence type="ECO:0000256" key="1">
    <source>
        <dbReference type="ARBA" id="ARBA00022857"/>
    </source>
</evidence>
<keyword evidence="7" id="KW-1185">Reference proteome</keyword>
<evidence type="ECO:0000259" key="5">
    <source>
        <dbReference type="SMART" id="SM00829"/>
    </source>
</evidence>
<proteinExistence type="predicted"/>
<dbReference type="GO" id="GO:0005829">
    <property type="term" value="C:cytosol"/>
    <property type="evidence" value="ECO:0007669"/>
    <property type="project" value="TreeGrafter"/>
</dbReference>
<dbReference type="OrthoDB" id="48317at2759"/>
<dbReference type="InterPro" id="IPR013154">
    <property type="entry name" value="ADH-like_N"/>
</dbReference>
<sequence length="328" mass="35035">MSSIPVKQKAFIVPRTGGREVLEFEDAPVPEVSTTQILVKNEYAGLNFIDSYFRSGLYPASTPYVAGGEAAGTVVAVGSSVTKFKVGDRVAWLGSGAFAEYSAIDEGGRVSVIPEDIDFKTAAASLLQGLTALSLVKDAYEVKPGDWILVQAAAGGMGLLLCQLINNIGAHAIGTVSTPEKAALAKSAGAEYVINYAEDDYVKKVLELTDGLGVHAAFDGVGKATFEGSFSLVRRKGSMITFGNASGAVPPFNVARLSQKNTRLLRPTLFNYMATSEEWDFYTSELWKAIADGSLKIIVYKVYPLEDYRSAAEALETRLSTGKVVLKC</sequence>
<dbReference type="InterPro" id="IPR011032">
    <property type="entry name" value="GroES-like_sf"/>
</dbReference>
<dbReference type="Pfam" id="PF08240">
    <property type="entry name" value="ADH_N"/>
    <property type="match status" value="1"/>
</dbReference>
<keyword evidence="1" id="KW-0521">NADP</keyword>
<dbReference type="InterPro" id="IPR020843">
    <property type="entry name" value="ER"/>
</dbReference>
<feature type="domain" description="Enoyl reductase (ER)" evidence="5">
    <location>
        <begin position="17"/>
        <end position="326"/>
    </location>
</feature>
<evidence type="ECO:0000256" key="2">
    <source>
        <dbReference type="ARBA" id="ARBA00023002"/>
    </source>
</evidence>
<evidence type="ECO:0000313" key="6">
    <source>
        <dbReference type="EMBL" id="ODQ70030.1"/>
    </source>
</evidence>
<dbReference type="InterPro" id="IPR047618">
    <property type="entry name" value="QOR-like"/>
</dbReference>
<dbReference type="PANTHER" id="PTHR48106">
    <property type="entry name" value="QUINONE OXIDOREDUCTASE PIG3-RELATED"/>
    <property type="match status" value="1"/>
</dbReference>
<evidence type="ECO:0000256" key="4">
    <source>
        <dbReference type="ARBA" id="ARBA00070796"/>
    </source>
</evidence>
<name>A0A1E3PXH9_LIPST</name>
<dbReference type="Gene3D" id="3.40.50.720">
    <property type="entry name" value="NAD(P)-binding Rossmann-like Domain"/>
    <property type="match status" value="1"/>
</dbReference>
<dbReference type="GO" id="GO:0070402">
    <property type="term" value="F:NADPH binding"/>
    <property type="evidence" value="ECO:0007669"/>
    <property type="project" value="TreeGrafter"/>
</dbReference>
<dbReference type="AlphaFoldDB" id="A0A1E3PXH9"/>
<dbReference type="SMART" id="SM00829">
    <property type="entry name" value="PKS_ER"/>
    <property type="match status" value="1"/>
</dbReference>
<dbReference type="STRING" id="675824.A0A1E3PXH9"/>
<dbReference type="Pfam" id="PF00107">
    <property type="entry name" value="ADH_zinc_N"/>
    <property type="match status" value="1"/>
</dbReference>
<dbReference type="CDD" id="cd05286">
    <property type="entry name" value="QOR2"/>
    <property type="match status" value="1"/>
</dbReference>
<dbReference type="FunFam" id="3.40.50.720:FF:000053">
    <property type="entry name" value="Quinone oxidoreductase 1"/>
    <property type="match status" value="1"/>
</dbReference>
<dbReference type="GO" id="GO:0035925">
    <property type="term" value="F:mRNA 3'-UTR AU-rich region binding"/>
    <property type="evidence" value="ECO:0007669"/>
    <property type="project" value="TreeGrafter"/>
</dbReference>
<dbReference type="SUPFAM" id="SSF50129">
    <property type="entry name" value="GroES-like"/>
    <property type="match status" value="1"/>
</dbReference>
<dbReference type="SUPFAM" id="SSF51735">
    <property type="entry name" value="NAD(P)-binding Rossmann-fold domains"/>
    <property type="match status" value="1"/>
</dbReference>
<evidence type="ECO:0000256" key="3">
    <source>
        <dbReference type="ARBA" id="ARBA00043088"/>
    </source>
</evidence>
<gene>
    <name evidence="6" type="ORF">LIPSTDRAFT_6135</name>
</gene>
<protein>
    <recommendedName>
        <fullName evidence="4">Probable quinone oxidoreductase</fullName>
    </recommendedName>
    <alternativeName>
        <fullName evidence="3">NADPH:quinone reductase</fullName>
    </alternativeName>
</protein>
<dbReference type="InterPro" id="IPR036291">
    <property type="entry name" value="NAD(P)-bd_dom_sf"/>
</dbReference>
<reference evidence="6 7" key="1">
    <citation type="journal article" date="2016" name="Proc. Natl. Acad. Sci. U.S.A.">
        <title>Comparative genomics of biotechnologically important yeasts.</title>
        <authorList>
            <person name="Riley R."/>
            <person name="Haridas S."/>
            <person name="Wolfe K.H."/>
            <person name="Lopes M.R."/>
            <person name="Hittinger C.T."/>
            <person name="Goeker M."/>
            <person name="Salamov A.A."/>
            <person name="Wisecaver J.H."/>
            <person name="Long T.M."/>
            <person name="Calvey C.H."/>
            <person name="Aerts A.L."/>
            <person name="Barry K.W."/>
            <person name="Choi C."/>
            <person name="Clum A."/>
            <person name="Coughlan A.Y."/>
            <person name="Deshpande S."/>
            <person name="Douglass A.P."/>
            <person name="Hanson S.J."/>
            <person name="Klenk H.-P."/>
            <person name="LaButti K.M."/>
            <person name="Lapidus A."/>
            <person name="Lindquist E.A."/>
            <person name="Lipzen A.M."/>
            <person name="Meier-Kolthoff J.P."/>
            <person name="Ohm R.A."/>
            <person name="Otillar R.P."/>
            <person name="Pangilinan J.L."/>
            <person name="Peng Y."/>
            <person name="Rokas A."/>
            <person name="Rosa C.A."/>
            <person name="Scheuner C."/>
            <person name="Sibirny A.A."/>
            <person name="Slot J.C."/>
            <person name="Stielow J.B."/>
            <person name="Sun H."/>
            <person name="Kurtzman C.P."/>
            <person name="Blackwell M."/>
            <person name="Grigoriev I.V."/>
            <person name="Jeffries T.W."/>
        </authorList>
    </citation>
    <scope>NUCLEOTIDE SEQUENCE [LARGE SCALE GENOMIC DNA]</scope>
    <source>
        <strain evidence="6 7">NRRL Y-11557</strain>
    </source>
</reference>
<evidence type="ECO:0000313" key="7">
    <source>
        <dbReference type="Proteomes" id="UP000094385"/>
    </source>
</evidence>
<dbReference type="InterPro" id="IPR013149">
    <property type="entry name" value="ADH-like_C"/>
</dbReference>
<dbReference type="Proteomes" id="UP000094385">
    <property type="component" value="Unassembled WGS sequence"/>
</dbReference>
<keyword evidence="2" id="KW-0560">Oxidoreductase</keyword>
<dbReference type="GO" id="GO:0003960">
    <property type="term" value="F:quinone reductase (NADPH) activity"/>
    <property type="evidence" value="ECO:0007669"/>
    <property type="project" value="InterPro"/>
</dbReference>
<dbReference type="EMBL" id="KV454301">
    <property type="protein sequence ID" value="ODQ70030.1"/>
    <property type="molecule type" value="Genomic_DNA"/>
</dbReference>
<accession>A0A1E3PXH9</accession>
<dbReference type="Gene3D" id="3.90.180.10">
    <property type="entry name" value="Medium-chain alcohol dehydrogenases, catalytic domain"/>
    <property type="match status" value="1"/>
</dbReference>